<reference evidence="2" key="1">
    <citation type="submission" date="2021-04" db="EMBL/GenBank/DDBJ databases">
        <authorList>
            <person name="Yoon J."/>
        </authorList>
    </citation>
    <scope>NUCLEOTIDE SEQUENCE</scope>
    <source>
        <strain evidence="2">KMU-90</strain>
    </source>
</reference>
<feature type="transmembrane region" description="Helical" evidence="1">
    <location>
        <begin position="44"/>
        <end position="66"/>
    </location>
</feature>
<feature type="transmembrane region" description="Helical" evidence="1">
    <location>
        <begin position="12"/>
        <end position="32"/>
    </location>
</feature>
<feature type="transmembrane region" description="Helical" evidence="1">
    <location>
        <begin position="108"/>
        <end position="127"/>
    </location>
</feature>
<dbReference type="Proteomes" id="UP000681356">
    <property type="component" value="Unassembled WGS sequence"/>
</dbReference>
<organism evidence="2 3">
    <name type="scientific">Thetidibacter halocola</name>
    <dbReference type="NCBI Taxonomy" id="2827239"/>
    <lineage>
        <taxon>Bacteria</taxon>
        <taxon>Pseudomonadati</taxon>
        <taxon>Pseudomonadota</taxon>
        <taxon>Alphaproteobacteria</taxon>
        <taxon>Rhodobacterales</taxon>
        <taxon>Roseobacteraceae</taxon>
        <taxon>Thetidibacter</taxon>
    </lineage>
</organism>
<comment type="caution">
    <text evidence="2">The sequence shown here is derived from an EMBL/GenBank/DDBJ whole genome shotgun (WGS) entry which is preliminary data.</text>
</comment>
<keyword evidence="3" id="KW-1185">Reference proteome</keyword>
<dbReference type="AlphaFoldDB" id="A0A8J7WAF2"/>
<keyword evidence="1" id="KW-1133">Transmembrane helix</keyword>
<feature type="transmembrane region" description="Helical" evidence="1">
    <location>
        <begin position="78"/>
        <end position="101"/>
    </location>
</feature>
<sequence length="128" mass="13470">MNSLFQPDPVVIGFLFARKFLWLEMLALLALARAIGGPGKARALALGALALCLAGIATTFSPALGLNGGPLYASAAQVMAQGGGMLAALVPSAVLVASGLVRDARWRWIDVVHGVALVAFLWVWWWIS</sequence>
<keyword evidence="1" id="KW-0812">Transmembrane</keyword>
<accession>A0A8J7WAF2</accession>
<keyword evidence="1" id="KW-0472">Membrane</keyword>
<proteinExistence type="predicted"/>
<dbReference type="RefSeq" id="WP_212534863.1">
    <property type="nucleotide sequence ID" value="NZ_JAGTUU010000001.1"/>
</dbReference>
<protein>
    <submittedName>
        <fullName evidence="2">Uncharacterized protein</fullName>
    </submittedName>
</protein>
<evidence type="ECO:0000313" key="2">
    <source>
        <dbReference type="EMBL" id="MBS0122894.1"/>
    </source>
</evidence>
<gene>
    <name evidence="2" type="ORF">KB874_02015</name>
</gene>
<evidence type="ECO:0000313" key="3">
    <source>
        <dbReference type="Proteomes" id="UP000681356"/>
    </source>
</evidence>
<name>A0A8J7WAF2_9RHOB</name>
<dbReference type="EMBL" id="JAGTUU010000001">
    <property type="protein sequence ID" value="MBS0122894.1"/>
    <property type="molecule type" value="Genomic_DNA"/>
</dbReference>
<evidence type="ECO:0000256" key="1">
    <source>
        <dbReference type="SAM" id="Phobius"/>
    </source>
</evidence>